<comment type="caution">
    <text evidence="1">The sequence shown here is derived from an EMBL/GenBank/DDBJ whole genome shotgun (WGS) entry which is preliminary data.</text>
</comment>
<dbReference type="Proteomes" id="UP000772434">
    <property type="component" value="Unassembled WGS sequence"/>
</dbReference>
<keyword evidence="2" id="KW-1185">Reference proteome</keyword>
<protein>
    <submittedName>
        <fullName evidence="1">Uncharacterized protein</fullName>
    </submittedName>
</protein>
<gene>
    <name evidence="1" type="ORF">BDP27DRAFT_1424382</name>
</gene>
<evidence type="ECO:0000313" key="2">
    <source>
        <dbReference type="Proteomes" id="UP000772434"/>
    </source>
</evidence>
<evidence type="ECO:0000313" key="1">
    <source>
        <dbReference type="EMBL" id="KAF9065875.1"/>
    </source>
</evidence>
<dbReference type="OrthoDB" id="5987198at2759"/>
<organism evidence="1 2">
    <name type="scientific">Rhodocollybia butyracea</name>
    <dbReference type="NCBI Taxonomy" id="206335"/>
    <lineage>
        <taxon>Eukaryota</taxon>
        <taxon>Fungi</taxon>
        <taxon>Dikarya</taxon>
        <taxon>Basidiomycota</taxon>
        <taxon>Agaricomycotina</taxon>
        <taxon>Agaricomycetes</taxon>
        <taxon>Agaricomycetidae</taxon>
        <taxon>Agaricales</taxon>
        <taxon>Marasmiineae</taxon>
        <taxon>Omphalotaceae</taxon>
        <taxon>Rhodocollybia</taxon>
    </lineage>
</organism>
<sequence length="123" mass="14561">MVMDVKKMYPDGHHPREPSHMYDHKKRAQHFSRMLVPPRVVTKICHMIWRDRTPEYKADVPCHPFASDVFLLGNMVWLQFLDGDPEFEHSAVHGFECLRPLVNNMIQDDPEKQPQMDKIQPLQ</sequence>
<name>A0A9P5PPQ7_9AGAR</name>
<reference evidence="1" key="1">
    <citation type="submission" date="2020-11" db="EMBL/GenBank/DDBJ databases">
        <authorList>
            <consortium name="DOE Joint Genome Institute"/>
            <person name="Ahrendt S."/>
            <person name="Riley R."/>
            <person name="Andreopoulos W."/>
            <person name="Labutti K."/>
            <person name="Pangilinan J."/>
            <person name="Ruiz-Duenas F.J."/>
            <person name="Barrasa J.M."/>
            <person name="Sanchez-Garcia M."/>
            <person name="Camarero S."/>
            <person name="Miyauchi S."/>
            <person name="Serrano A."/>
            <person name="Linde D."/>
            <person name="Babiker R."/>
            <person name="Drula E."/>
            <person name="Ayuso-Fernandez I."/>
            <person name="Pacheco R."/>
            <person name="Padilla G."/>
            <person name="Ferreira P."/>
            <person name="Barriuso J."/>
            <person name="Kellner H."/>
            <person name="Castanera R."/>
            <person name="Alfaro M."/>
            <person name="Ramirez L."/>
            <person name="Pisabarro A.G."/>
            <person name="Kuo A."/>
            <person name="Tritt A."/>
            <person name="Lipzen A."/>
            <person name="He G."/>
            <person name="Yan M."/>
            <person name="Ng V."/>
            <person name="Cullen D."/>
            <person name="Martin F."/>
            <person name="Rosso M.-N."/>
            <person name="Henrissat B."/>
            <person name="Hibbett D."/>
            <person name="Martinez A.T."/>
            <person name="Grigoriev I.V."/>
        </authorList>
    </citation>
    <scope>NUCLEOTIDE SEQUENCE</scope>
    <source>
        <strain evidence="1">AH 40177</strain>
    </source>
</reference>
<proteinExistence type="predicted"/>
<accession>A0A9P5PPQ7</accession>
<dbReference type="EMBL" id="JADNRY010000096">
    <property type="protein sequence ID" value="KAF9065875.1"/>
    <property type="molecule type" value="Genomic_DNA"/>
</dbReference>
<dbReference type="AlphaFoldDB" id="A0A9P5PPQ7"/>